<sequence>MALTIFLLPLGSSFIRNLPKRPRIRPFGNTERRWRIHCVANEQAKNLSTNQHSGYYKPSSWTHEFVMSLMNDSGKKVPKDSSIRELEESVKYMLDDEDAEPLDILQLIDEIQRLGLGYRFRESTKCALDRIIVSEKVMKKMNHCIHTCALYFTLLRQHGYKVSADIFENFKDHNGNFKGRLAQDVPGMLKLYEASHVAYTGENILDEAREFTTMNLKEMLGKTDMKMGARVRHALEIPFQRRMQRLEARWNIEACTNNDEADQLLLKLAKLDFNMVQSMLQRDLQQVSCWWKDVGLANKLYFARDRLMESFFWSVGMVFEPQFSECTKGLTKVAKLITIIDDVYDVYGFLEELEQFPDAIERWDINALQHLPGCMKICFLALYNTVNNMAYDVLKEQGQVILPQLAKVWADLCKLFLKEAQWSYNKHIPTFDEYLSMGWLSSSGPLLLVHAYFLMDKNITNEAIECFNDYPALLRYPSTIFRLCNDLSSSKAEIERGETANAISCYMHENGVSKEVARRYIRNLIDDNWKMMNKELVSNSLFSNSFIEIAINLARISQCHYQHGNAHSDPNDITRNRVLSVIIEPIQLTAIEDLQTTYKLREKIVSFKK</sequence>
<dbReference type="SUPFAM" id="SSF48576">
    <property type="entry name" value="Terpenoid synthases"/>
    <property type="match status" value="1"/>
</dbReference>
<feature type="domain" description="Terpene synthase metal-binding" evidence="5">
    <location>
        <begin position="292"/>
        <end position="530"/>
    </location>
</feature>
<dbReference type="InterPro" id="IPR050148">
    <property type="entry name" value="Terpene_synthase-like"/>
</dbReference>
<dbReference type="SFLD" id="SFLDS00005">
    <property type="entry name" value="Isoprenoid_Synthase_Type_I"/>
    <property type="match status" value="1"/>
</dbReference>
<dbReference type="GO" id="GO:0000287">
    <property type="term" value="F:magnesium ion binding"/>
    <property type="evidence" value="ECO:0007669"/>
    <property type="project" value="InterPro"/>
</dbReference>
<dbReference type="InterPro" id="IPR034741">
    <property type="entry name" value="Terpene_cyclase-like_1_C"/>
</dbReference>
<dbReference type="Gene3D" id="1.50.10.130">
    <property type="entry name" value="Terpene synthase, N-terminal domain"/>
    <property type="match status" value="1"/>
</dbReference>
<dbReference type="InterPro" id="IPR001906">
    <property type="entry name" value="Terpene_synth_N"/>
</dbReference>
<dbReference type="SFLD" id="SFLDG01019">
    <property type="entry name" value="Terpene_Cyclase_Like_1_C_Termi"/>
    <property type="match status" value="1"/>
</dbReference>
<dbReference type="CDD" id="cd00684">
    <property type="entry name" value="Terpene_cyclase_plant_C1"/>
    <property type="match status" value="1"/>
</dbReference>
<dbReference type="InterPro" id="IPR044814">
    <property type="entry name" value="Terpene_cyclase_plant_C1"/>
</dbReference>
<dbReference type="InterPro" id="IPR008949">
    <property type="entry name" value="Isoprenoid_synthase_dom_sf"/>
</dbReference>
<keyword evidence="2" id="KW-0479">Metal-binding</keyword>
<evidence type="ECO:0000256" key="3">
    <source>
        <dbReference type="ARBA" id="ARBA00022842"/>
    </source>
</evidence>
<protein>
    <submittedName>
        <fullName evidence="6">Terpene synthase 3</fullName>
    </submittedName>
</protein>
<reference evidence="6" key="1">
    <citation type="journal article" date="2012" name="J. Plant Physiol.">
        <title>Isolation and characterization of terpene synthases potentially involved in flavor development of ripening olive (Olea europaea) fruits.</title>
        <authorList>
            <person name="Vezzaro A."/>
            <person name="Krause S.T."/>
            <person name="Nonis A."/>
            <person name="Ramina A."/>
            <person name="Degenhardt J."/>
            <person name="Ruperti B."/>
        </authorList>
    </citation>
    <scope>NUCLEOTIDE SEQUENCE</scope>
</reference>
<dbReference type="InterPro" id="IPR005630">
    <property type="entry name" value="Terpene_synthase_metal-bd"/>
</dbReference>
<organism evidence="6">
    <name type="scientific">Olea europaea</name>
    <name type="common">Common olive</name>
    <dbReference type="NCBI Taxonomy" id="4146"/>
    <lineage>
        <taxon>Eukaryota</taxon>
        <taxon>Viridiplantae</taxon>
        <taxon>Streptophyta</taxon>
        <taxon>Embryophyta</taxon>
        <taxon>Tracheophyta</taxon>
        <taxon>Spermatophyta</taxon>
        <taxon>Magnoliopsida</taxon>
        <taxon>eudicotyledons</taxon>
        <taxon>Gunneridae</taxon>
        <taxon>Pentapetalae</taxon>
        <taxon>asterids</taxon>
        <taxon>lamiids</taxon>
        <taxon>Lamiales</taxon>
        <taxon>Oleaceae</taxon>
        <taxon>Oleeae</taxon>
        <taxon>Olea</taxon>
    </lineage>
</organism>
<proteinExistence type="evidence at transcript level"/>
<keyword evidence="3" id="KW-0460">Magnesium</keyword>
<dbReference type="EMBL" id="JN408074">
    <property type="protein sequence ID" value="AFI47928.1"/>
    <property type="molecule type" value="mRNA"/>
</dbReference>
<comment type="cofactor">
    <cofactor evidence="1">
        <name>Mg(2+)</name>
        <dbReference type="ChEBI" id="CHEBI:18420"/>
    </cofactor>
</comment>
<dbReference type="GO" id="GO:0010333">
    <property type="term" value="F:terpene synthase activity"/>
    <property type="evidence" value="ECO:0007669"/>
    <property type="project" value="InterPro"/>
</dbReference>
<dbReference type="Pfam" id="PF01397">
    <property type="entry name" value="Terpene_synth"/>
    <property type="match status" value="1"/>
</dbReference>
<dbReference type="FunFam" id="1.50.10.130:FF:000001">
    <property type="entry name" value="Isoprene synthase, chloroplastic"/>
    <property type="match status" value="1"/>
</dbReference>
<dbReference type="SUPFAM" id="SSF48239">
    <property type="entry name" value="Terpenoid cyclases/Protein prenyltransferases"/>
    <property type="match status" value="1"/>
</dbReference>
<gene>
    <name evidence="6" type="primary">TPS3</name>
</gene>
<evidence type="ECO:0000313" key="6">
    <source>
        <dbReference type="EMBL" id="AFI47928.1"/>
    </source>
</evidence>
<dbReference type="InterPro" id="IPR008930">
    <property type="entry name" value="Terpenoid_cyclase/PrenylTrfase"/>
</dbReference>
<name>I1VSB2_OLEEU</name>
<dbReference type="Pfam" id="PF03936">
    <property type="entry name" value="Terpene_synth_C"/>
    <property type="match status" value="1"/>
</dbReference>
<dbReference type="PANTHER" id="PTHR31225:SF252">
    <property type="entry name" value="TERPENE SYNTHASE 12-RELATED"/>
    <property type="match status" value="1"/>
</dbReference>
<accession>I1VSB2</accession>
<dbReference type="FunFam" id="1.10.600.10:FF:000007">
    <property type="entry name" value="Isoprene synthase, chloroplastic"/>
    <property type="match status" value="1"/>
</dbReference>
<dbReference type="AlphaFoldDB" id="I1VSB2"/>
<dbReference type="Gene3D" id="1.10.600.10">
    <property type="entry name" value="Farnesyl Diphosphate Synthase"/>
    <property type="match status" value="1"/>
</dbReference>
<evidence type="ECO:0000256" key="1">
    <source>
        <dbReference type="ARBA" id="ARBA00001946"/>
    </source>
</evidence>
<dbReference type="PANTHER" id="PTHR31225">
    <property type="entry name" value="OS04G0344100 PROTEIN-RELATED"/>
    <property type="match status" value="1"/>
</dbReference>
<dbReference type="InterPro" id="IPR036965">
    <property type="entry name" value="Terpene_synth_N_sf"/>
</dbReference>
<feature type="domain" description="Terpene synthase N-terminal" evidence="4">
    <location>
        <begin position="61"/>
        <end position="235"/>
    </location>
</feature>
<evidence type="ECO:0000256" key="2">
    <source>
        <dbReference type="ARBA" id="ARBA00022723"/>
    </source>
</evidence>
<dbReference type="GO" id="GO:0016102">
    <property type="term" value="P:diterpenoid biosynthetic process"/>
    <property type="evidence" value="ECO:0007669"/>
    <property type="project" value="InterPro"/>
</dbReference>
<evidence type="ECO:0000259" key="4">
    <source>
        <dbReference type="Pfam" id="PF01397"/>
    </source>
</evidence>
<evidence type="ECO:0000259" key="5">
    <source>
        <dbReference type="Pfam" id="PF03936"/>
    </source>
</evidence>